<protein>
    <submittedName>
        <fullName evidence="4">Extracellular solute-binding protein</fullName>
    </submittedName>
</protein>
<accession>A0A929QTD3</accession>
<evidence type="ECO:0000256" key="2">
    <source>
        <dbReference type="ARBA" id="ARBA00022448"/>
    </source>
</evidence>
<feature type="non-terminal residue" evidence="4">
    <location>
        <position position="1"/>
    </location>
</feature>
<gene>
    <name evidence="4" type="ORF">HXK00_03445</name>
</gene>
<sequence length="324" mass="35995">MSMLPFFVEQGGLAELDASKFQTDKFYSSIIDAFSRDGKLYAVPKDFSTLAMYLNTGMFEKAGVSVDEVPDSFEELLKWLPEFQAKLDKAYGPGKVKAISYNQDLARNLHIAERGGANPVTEDNRSNLQDKAVVENLNFYKQLVDTGAAATPKEVGTGWNGEAFGTEKVAIMDEGNWVYQLLKQQYSDVKFKVKEMPTYKGQKGSMMFSVGWGKYSGTKNSELADAWIRYITGAEAMKEWVEGTGTLPSRQDVAEEAKITSNQDLNMHIKAWEYATPWQKGPSLSTIANAYMNFLPKALDGSETLEDAMKHADEQANTDIDAGN</sequence>
<comment type="similarity">
    <text evidence="1">Belongs to the bacterial solute-binding protein 1 family.</text>
</comment>
<dbReference type="GO" id="GO:1901982">
    <property type="term" value="F:maltose binding"/>
    <property type="evidence" value="ECO:0007669"/>
    <property type="project" value="TreeGrafter"/>
</dbReference>
<dbReference type="AlphaFoldDB" id="A0A929QTD3"/>
<organism evidence="4 5">
    <name type="scientific">Abiotrophia defectiva</name>
    <name type="common">Streptococcus defectivus</name>
    <dbReference type="NCBI Taxonomy" id="46125"/>
    <lineage>
        <taxon>Bacteria</taxon>
        <taxon>Bacillati</taxon>
        <taxon>Bacillota</taxon>
        <taxon>Bacilli</taxon>
        <taxon>Lactobacillales</taxon>
        <taxon>Aerococcaceae</taxon>
        <taxon>Abiotrophia</taxon>
    </lineage>
</organism>
<dbReference type="Gene3D" id="3.40.190.10">
    <property type="entry name" value="Periplasmic binding protein-like II"/>
    <property type="match status" value="2"/>
</dbReference>
<dbReference type="Proteomes" id="UP000757900">
    <property type="component" value="Unassembled WGS sequence"/>
</dbReference>
<comment type="caution">
    <text evidence="4">The sequence shown here is derived from an EMBL/GenBank/DDBJ whole genome shotgun (WGS) entry which is preliminary data.</text>
</comment>
<evidence type="ECO:0000256" key="1">
    <source>
        <dbReference type="ARBA" id="ARBA00008520"/>
    </source>
</evidence>
<evidence type="ECO:0000256" key="3">
    <source>
        <dbReference type="ARBA" id="ARBA00022729"/>
    </source>
</evidence>
<proteinExistence type="inferred from homology"/>
<dbReference type="PANTHER" id="PTHR30061:SF50">
    <property type="entry name" value="MALTOSE_MALTODEXTRIN-BINDING PERIPLASMIC PROTEIN"/>
    <property type="match status" value="1"/>
</dbReference>
<dbReference type="GO" id="GO:0015768">
    <property type="term" value="P:maltose transport"/>
    <property type="evidence" value="ECO:0007669"/>
    <property type="project" value="TreeGrafter"/>
</dbReference>
<dbReference type="InterPro" id="IPR006059">
    <property type="entry name" value="SBP"/>
</dbReference>
<reference evidence="4" key="1">
    <citation type="submission" date="2020-04" db="EMBL/GenBank/DDBJ databases">
        <title>Deep metagenomics examines the oral microbiome during advanced dental caries in children, revealing novel taxa and co-occurrences with host molecules.</title>
        <authorList>
            <person name="Baker J.L."/>
            <person name="Morton J.T."/>
            <person name="Dinis M."/>
            <person name="Alvarez R."/>
            <person name="Tran N.C."/>
            <person name="Knight R."/>
            <person name="Edlund A."/>
        </authorList>
    </citation>
    <scope>NUCLEOTIDE SEQUENCE</scope>
    <source>
        <strain evidence="4">JCVI_23_bin.16</strain>
    </source>
</reference>
<dbReference type="PANTHER" id="PTHR30061">
    <property type="entry name" value="MALTOSE-BINDING PERIPLASMIC PROTEIN"/>
    <property type="match status" value="1"/>
</dbReference>
<dbReference type="Pfam" id="PF13416">
    <property type="entry name" value="SBP_bac_8"/>
    <property type="match status" value="1"/>
</dbReference>
<dbReference type="SUPFAM" id="SSF53850">
    <property type="entry name" value="Periplasmic binding protein-like II"/>
    <property type="match status" value="1"/>
</dbReference>
<name>A0A929QTD3_ABIDE</name>
<evidence type="ECO:0000313" key="4">
    <source>
        <dbReference type="EMBL" id="MBF0934685.1"/>
    </source>
</evidence>
<dbReference type="GO" id="GO:0055052">
    <property type="term" value="C:ATP-binding cassette (ABC) transporter complex, substrate-binding subunit-containing"/>
    <property type="evidence" value="ECO:0007669"/>
    <property type="project" value="TreeGrafter"/>
</dbReference>
<keyword evidence="3" id="KW-0732">Signal</keyword>
<evidence type="ECO:0000313" key="5">
    <source>
        <dbReference type="Proteomes" id="UP000757900"/>
    </source>
</evidence>
<dbReference type="GO" id="GO:0042956">
    <property type="term" value="P:maltodextrin transmembrane transport"/>
    <property type="evidence" value="ECO:0007669"/>
    <property type="project" value="TreeGrafter"/>
</dbReference>
<keyword evidence="2" id="KW-0813">Transport</keyword>
<dbReference type="EMBL" id="JABZFV010000051">
    <property type="protein sequence ID" value="MBF0934685.1"/>
    <property type="molecule type" value="Genomic_DNA"/>
</dbReference>